<name>G2Y3E3_BOTF4</name>
<gene>
    <name evidence="1" type="ORF">BofuT4_uP003420.1</name>
</gene>
<dbReference type="HOGENOM" id="CLU_3068385_0_0_1"/>
<proteinExistence type="predicted"/>
<protein>
    <submittedName>
        <fullName evidence="1">Uncharacterized protein</fullName>
    </submittedName>
</protein>
<accession>G2Y3E3</accession>
<dbReference type="AlphaFoldDB" id="G2Y3E3"/>
<evidence type="ECO:0000313" key="2">
    <source>
        <dbReference type="Proteomes" id="UP000008177"/>
    </source>
</evidence>
<organism evidence="1 2">
    <name type="scientific">Botryotinia fuckeliana (strain T4)</name>
    <name type="common">Noble rot fungus</name>
    <name type="synonym">Botrytis cinerea</name>
    <dbReference type="NCBI Taxonomy" id="999810"/>
    <lineage>
        <taxon>Eukaryota</taxon>
        <taxon>Fungi</taxon>
        <taxon>Dikarya</taxon>
        <taxon>Ascomycota</taxon>
        <taxon>Pezizomycotina</taxon>
        <taxon>Leotiomycetes</taxon>
        <taxon>Helotiales</taxon>
        <taxon>Sclerotiniaceae</taxon>
        <taxon>Botrytis</taxon>
    </lineage>
</organism>
<sequence length="53" mass="6186">MFKLVESDTHFDIDVPAPVIHPGSHQNHGLEPLRYYKKFRIPVPWAGKFWALV</sequence>
<dbReference type="Proteomes" id="UP000008177">
    <property type="component" value="Unplaced contigs"/>
</dbReference>
<dbReference type="EMBL" id="FQ790286">
    <property type="protein sequence ID" value="CCD47183.1"/>
    <property type="molecule type" value="Genomic_DNA"/>
</dbReference>
<evidence type="ECO:0000313" key="1">
    <source>
        <dbReference type="EMBL" id="CCD47183.1"/>
    </source>
</evidence>
<reference evidence="2" key="1">
    <citation type="journal article" date="2011" name="PLoS Genet.">
        <title>Genomic analysis of the necrotrophic fungal pathogens Sclerotinia sclerotiorum and Botrytis cinerea.</title>
        <authorList>
            <person name="Amselem J."/>
            <person name="Cuomo C.A."/>
            <person name="van Kan J.A."/>
            <person name="Viaud M."/>
            <person name="Benito E.P."/>
            <person name="Couloux A."/>
            <person name="Coutinho P.M."/>
            <person name="de Vries R.P."/>
            <person name="Dyer P.S."/>
            <person name="Fillinger S."/>
            <person name="Fournier E."/>
            <person name="Gout L."/>
            <person name="Hahn M."/>
            <person name="Kohn L."/>
            <person name="Lapalu N."/>
            <person name="Plummer K.M."/>
            <person name="Pradier J.M."/>
            <person name="Quevillon E."/>
            <person name="Sharon A."/>
            <person name="Simon A."/>
            <person name="ten Have A."/>
            <person name="Tudzynski B."/>
            <person name="Tudzynski P."/>
            <person name="Wincker P."/>
            <person name="Andrew M."/>
            <person name="Anthouard V."/>
            <person name="Beever R.E."/>
            <person name="Beffa R."/>
            <person name="Benoit I."/>
            <person name="Bouzid O."/>
            <person name="Brault B."/>
            <person name="Chen Z."/>
            <person name="Choquer M."/>
            <person name="Collemare J."/>
            <person name="Cotton P."/>
            <person name="Danchin E.G."/>
            <person name="Da Silva C."/>
            <person name="Gautier A."/>
            <person name="Giraud C."/>
            <person name="Giraud T."/>
            <person name="Gonzalez C."/>
            <person name="Grossetete S."/>
            <person name="Guldener U."/>
            <person name="Henrissat B."/>
            <person name="Howlett B.J."/>
            <person name="Kodira C."/>
            <person name="Kretschmer M."/>
            <person name="Lappartient A."/>
            <person name="Leroch M."/>
            <person name="Levis C."/>
            <person name="Mauceli E."/>
            <person name="Neuveglise C."/>
            <person name="Oeser B."/>
            <person name="Pearson M."/>
            <person name="Poulain J."/>
            <person name="Poussereau N."/>
            <person name="Quesneville H."/>
            <person name="Rascle C."/>
            <person name="Schumacher J."/>
            <person name="Segurens B."/>
            <person name="Sexton A."/>
            <person name="Silva E."/>
            <person name="Sirven C."/>
            <person name="Soanes D.M."/>
            <person name="Talbot N.J."/>
            <person name="Templeton M."/>
            <person name="Yandava C."/>
            <person name="Yarden O."/>
            <person name="Zeng Q."/>
            <person name="Rollins J.A."/>
            <person name="Lebrun M.H."/>
            <person name="Dickman M."/>
        </authorList>
    </citation>
    <scope>NUCLEOTIDE SEQUENCE [LARGE SCALE GENOMIC DNA]</scope>
    <source>
        <strain evidence="2">T4</strain>
    </source>
</reference>
<dbReference type="InParanoid" id="G2Y3E3"/>